<sequence>MNTNPPNTKSLKIILWNANGLKQNELELLHLLIQSKIDIALITETHYTSSTNYFFPGFQVYKANHPDGTAHAGSAILVSNQIQHYPLQSLQLPSIQATNIQIVLNHIPTTLSSVYCPPLPAITPPQIENFRNSLGRSFIAGGDFNAKNTQWGSRLTNSRGRLFLDNIQKLGCSFISPNGPTYWPTHINRQPDILNFFLTSIPKHIRHKIQNSCEISSDHTPVILEINGSTTYKPPRSTLAKGPVNWEKFSTILENNTNLKISLKTSSEIEIAPQDFVNSIKAAISDSSFTPNPNKPPNSNQYDITLNIKTLIIEKRRARSR</sequence>
<keyword evidence="2" id="KW-0808">Transferase</keyword>
<proteinExistence type="predicted"/>
<keyword evidence="2" id="KW-0548">Nucleotidyltransferase</keyword>
<dbReference type="EMBL" id="GGMS01004028">
    <property type="protein sequence ID" value="MBY73231.1"/>
    <property type="molecule type" value="Transcribed_RNA"/>
</dbReference>
<accession>A0A2S2Q6K3</accession>
<dbReference type="AlphaFoldDB" id="A0A2S2Q6K3"/>
<feature type="domain" description="Endonuclease/exonuclease/phosphatase" evidence="1">
    <location>
        <begin position="111"/>
        <end position="223"/>
    </location>
</feature>
<dbReference type="SUPFAM" id="SSF56219">
    <property type="entry name" value="DNase I-like"/>
    <property type="match status" value="1"/>
</dbReference>
<name>A0A2S2Q6K3_9HEMI</name>
<dbReference type="Pfam" id="PF14529">
    <property type="entry name" value="Exo_endo_phos_2"/>
    <property type="match status" value="1"/>
</dbReference>
<dbReference type="InterPro" id="IPR005135">
    <property type="entry name" value="Endo/exonuclease/phosphatase"/>
</dbReference>
<dbReference type="PANTHER" id="PTHR33273">
    <property type="entry name" value="DOMAIN-CONTAINING PROTEIN, PUTATIVE-RELATED"/>
    <property type="match status" value="1"/>
</dbReference>
<dbReference type="PANTHER" id="PTHR33273:SF4">
    <property type="entry name" value="ENDONUCLEASE_EXONUCLEASE_PHOSPHATASE DOMAIN-CONTAINING PROTEIN"/>
    <property type="match status" value="1"/>
</dbReference>
<protein>
    <submittedName>
        <fullName evidence="2">RNA-directed DNA polymerase from mobile element jockey</fullName>
    </submittedName>
</protein>
<dbReference type="Gene3D" id="3.60.10.10">
    <property type="entry name" value="Endonuclease/exonuclease/phosphatase"/>
    <property type="match status" value="1"/>
</dbReference>
<dbReference type="GO" id="GO:0003964">
    <property type="term" value="F:RNA-directed DNA polymerase activity"/>
    <property type="evidence" value="ECO:0007669"/>
    <property type="project" value="UniProtKB-KW"/>
</dbReference>
<gene>
    <name evidence="2" type="primary">pol_81</name>
    <name evidence="2" type="ORF">g.179331</name>
</gene>
<evidence type="ECO:0000313" key="2">
    <source>
        <dbReference type="EMBL" id="MBY73231.1"/>
    </source>
</evidence>
<organism evidence="2">
    <name type="scientific">Sipha flava</name>
    <name type="common">yellow sugarcane aphid</name>
    <dbReference type="NCBI Taxonomy" id="143950"/>
    <lineage>
        <taxon>Eukaryota</taxon>
        <taxon>Metazoa</taxon>
        <taxon>Ecdysozoa</taxon>
        <taxon>Arthropoda</taxon>
        <taxon>Hexapoda</taxon>
        <taxon>Insecta</taxon>
        <taxon>Pterygota</taxon>
        <taxon>Neoptera</taxon>
        <taxon>Paraneoptera</taxon>
        <taxon>Hemiptera</taxon>
        <taxon>Sternorrhyncha</taxon>
        <taxon>Aphidomorpha</taxon>
        <taxon>Aphidoidea</taxon>
        <taxon>Aphididae</taxon>
        <taxon>Sipha</taxon>
    </lineage>
</organism>
<evidence type="ECO:0000259" key="1">
    <source>
        <dbReference type="Pfam" id="PF14529"/>
    </source>
</evidence>
<keyword evidence="2" id="KW-0695">RNA-directed DNA polymerase</keyword>
<dbReference type="InterPro" id="IPR036691">
    <property type="entry name" value="Endo/exonu/phosph_ase_sf"/>
</dbReference>
<reference evidence="2" key="1">
    <citation type="submission" date="2018-04" db="EMBL/GenBank/DDBJ databases">
        <title>Transcriptome assembly of Sipha flava.</title>
        <authorList>
            <person name="Scully E.D."/>
            <person name="Geib S.M."/>
            <person name="Palmer N.A."/>
            <person name="Koch K."/>
            <person name="Bradshaw J."/>
            <person name="Heng-Moss T."/>
            <person name="Sarath G."/>
        </authorList>
    </citation>
    <scope>NUCLEOTIDE SEQUENCE</scope>
</reference>